<name>A0AAU7UFK8_9DEIO</name>
<geneLocation type="plasmid" evidence="3">
    <name>pDson02</name>
</geneLocation>
<feature type="domain" description="Solute-binding protein family 3/N-terminal" evidence="2">
    <location>
        <begin position="27"/>
        <end position="245"/>
    </location>
</feature>
<dbReference type="KEGG" id="dsc:ABOD76_21155"/>
<reference evidence="3" key="1">
    <citation type="submission" date="2024-06" db="EMBL/GenBank/DDBJ databases">
        <title>Draft Genome Sequence of Deinococcus sonorensis Type Strain KR-87, a Biofilm Producing Representative of the Genus Deinococcus.</title>
        <authorList>
            <person name="Boren L.S."/>
            <person name="Grosso R.A."/>
            <person name="Hugenberg-Cox A.N."/>
            <person name="Hill J.T.E."/>
            <person name="Albert C.M."/>
            <person name="Tuohy J.M."/>
        </authorList>
    </citation>
    <scope>NUCLEOTIDE SEQUENCE</scope>
    <source>
        <strain evidence="3">KR-87</strain>
        <plasmid evidence="3">pDson02</plasmid>
    </source>
</reference>
<organism evidence="3">
    <name type="scientific">Deinococcus sonorensis KR-87</name>
    <dbReference type="NCBI Taxonomy" id="694439"/>
    <lineage>
        <taxon>Bacteria</taxon>
        <taxon>Thermotogati</taxon>
        <taxon>Deinococcota</taxon>
        <taxon>Deinococci</taxon>
        <taxon>Deinococcales</taxon>
        <taxon>Deinococcaceae</taxon>
        <taxon>Deinococcus</taxon>
    </lineage>
</organism>
<evidence type="ECO:0000313" key="3">
    <source>
        <dbReference type="EMBL" id="XBV87206.1"/>
    </source>
</evidence>
<proteinExistence type="predicted"/>
<dbReference type="PANTHER" id="PTHR35936:SF19">
    <property type="entry name" value="AMINO-ACID-BINDING PROTEIN YXEM-RELATED"/>
    <property type="match status" value="1"/>
</dbReference>
<dbReference type="PANTHER" id="PTHR35936">
    <property type="entry name" value="MEMBRANE-BOUND LYTIC MUREIN TRANSGLYCOSYLASE F"/>
    <property type="match status" value="1"/>
</dbReference>
<evidence type="ECO:0000256" key="1">
    <source>
        <dbReference type="ARBA" id="ARBA00022729"/>
    </source>
</evidence>
<dbReference type="SUPFAM" id="SSF53850">
    <property type="entry name" value="Periplasmic binding protein-like II"/>
    <property type="match status" value="1"/>
</dbReference>
<dbReference type="RefSeq" id="WP_350245356.1">
    <property type="nucleotide sequence ID" value="NZ_CP158300.1"/>
</dbReference>
<protein>
    <submittedName>
        <fullName evidence="3">Transporter substrate-binding domain-containing protein</fullName>
    </submittedName>
</protein>
<dbReference type="SMART" id="SM00062">
    <property type="entry name" value="PBPb"/>
    <property type="match status" value="1"/>
</dbReference>
<dbReference type="AlphaFoldDB" id="A0AAU7UFK8"/>
<dbReference type="Pfam" id="PF00497">
    <property type="entry name" value="SBP_bac_3"/>
    <property type="match status" value="1"/>
</dbReference>
<dbReference type="InterPro" id="IPR001638">
    <property type="entry name" value="Solute-binding_3/MltF_N"/>
</dbReference>
<gene>
    <name evidence="3" type="ORF">ABOD76_21155</name>
</gene>
<evidence type="ECO:0000259" key="2">
    <source>
        <dbReference type="SMART" id="SM00062"/>
    </source>
</evidence>
<dbReference type="EMBL" id="CP158300">
    <property type="protein sequence ID" value="XBV87206.1"/>
    <property type="molecule type" value="Genomic_DNA"/>
</dbReference>
<dbReference type="Gene3D" id="3.40.190.10">
    <property type="entry name" value="Periplasmic binding protein-like II"/>
    <property type="match status" value="2"/>
</dbReference>
<keyword evidence="3" id="KW-0614">Plasmid</keyword>
<accession>A0AAU7UFK8</accession>
<keyword evidence="1" id="KW-0732">Signal</keyword>
<sequence>MPGLLTLLLALQGAVHAELADIQKRGEIRIVMSGDYPPFSQPALSGGLEGFDADVAREIATRLKVKPVLIKAEFSSIVAGLQAGNFDLAVASQSKTPERAKAVDFLSQPYYYDGAQLFVPRNSTATSLADLKGKPVAVALGTTFEKFLRAQNYANIVTFQGEPDEYLALGSGRAAGMVTTRTVGSVAAKKGQPIKAVGPVLQQDNPYISLGQNQPKLKAAVEQALDAMRKDGTLKRISEKWIGSDVVTPPKAP</sequence>